<evidence type="ECO:0000313" key="3">
    <source>
        <dbReference type="Proteomes" id="UP001079430"/>
    </source>
</evidence>
<dbReference type="Proteomes" id="UP001079430">
    <property type="component" value="Unassembled WGS sequence"/>
</dbReference>
<gene>
    <name evidence="2" type="ORF">O3W52_04480</name>
</gene>
<name>A0ABT4KBQ5_9HYPH</name>
<dbReference type="EMBL" id="JAPVOI010000004">
    <property type="protein sequence ID" value="MCZ4089342.1"/>
    <property type="molecule type" value="Genomic_DNA"/>
</dbReference>
<evidence type="ECO:0000313" key="2">
    <source>
        <dbReference type="EMBL" id="MCZ4089342.1"/>
    </source>
</evidence>
<keyword evidence="3" id="KW-1185">Reference proteome</keyword>
<dbReference type="RefSeq" id="WP_269275923.1">
    <property type="nucleotide sequence ID" value="NZ_JAPVOI010000004.1"/>
</dbReference>
<feature type="compositionally biased region" description="Pro residues" evidence="1">
    <location>
        <begin position="61"/>
        <end position="74"/>
    </location>
</feature>
<accession>A0ABT4KBQ5</accession>
<reference evidence="2" key="1">
    <citation type="submission" date="2022-10" db="EMBL/GenBank/DDBJ databases">
        <title>Whole genome sequencing of three plant growth promoting bacteria isolated from Vachellia tortilis subsp. raddiana in Morocco.</title>
        <authorList>
            <person name="Hnini M."/>
            <person name="Zouagui R."/>
            <person name="Zouagui H."/>
            <person name="Chemao Elfihri M.-W."/>
            <person name="Ibrahimi A."/>
            <person name="Sbabou L."/>
            <person name="Aurag J."/>
        </authorList>
    </citation>
    <scope>NUCLEOTIDE SEQUENCE</scope>
    <source>
        <strain evidence="2">LMR678</strain>
    </source>
</reference>
<protein>
    <submittedName>
        <fullName evidence="2">Uncharacterized protein</fullName>
    </submittedName>
</protein>
<dbReference type="Gene3D" id="3.30.420.280">
    <property type="match status" value="1"/>
</dbReference>
<proteinExistence type="predicted"/>
<feature type="region of interest" description="Disordered" evidence="1">
    <location>
        <begin position="61"/>
        <end position="82"/>
    </location>
</feature>
<comment type="caution">
    <text evidence="2">The sequence shown here is derived from an EMBL/GenBank/DDBJ whole genome shotgun (WGS) entry which is preliminary data.</text>
</comment>
<sequence length="82" mass="9145">MLFFFSNCVHTIRTLPALQHDEDKPEDLDTTAEDHAADETRYACMSRPWVAKLVTDDGPPVPPPGKFIIPPPSMPSATRIKI</sequence>
<evidence type="ECO:0000256" key="1">
    <source>
        <dbReference type="SAM" id="MobiDB-lite"/>
    </source>
</evidence>
<organism evidence="2 3">
    <name type="scientific">Sinorhizobium psoraleae</name>
    <dbReference type="NCBI Taxonomy" id="520838"/>
    <lineage>
        <taxon>Bacteria</taxon>
        <taxon>Pseudomonadati</taxon>
        <taxon>Pseudomonadota</taxon>
        <taxon>Alphaproteobacteria</taxon>
        <taxon>Hyphomicrobiales</taxon>
        <taxon>Rhizobiaceae</taxon>
        <taxon>Sinorhizobium/Ensifer group</taxon>
        <taxon>Sinorhizobium</taxon>
    </lineage>
</organism>